<dbReference type="HOGENOM" id="CLU_189385_0_0_1"/>
<evidence type="ECO:0000313" key="1">
    <source>
        <dbReference type="EMBL" id="EDW51494.1"/>
    </source>
</evidence>
<dbReference type="OMA" id="EPIPDVW"/>
<sequence length="89" mass="10431">MRSEPIPDVWYSYPVSDGINGPPELEIEENDEEAMEEVYYYDEIPYVDLMADIPDYESTISDSDDSDYYFPCPTDDEIRSWFSLNIHSV</sequence>
<gene>
    <name evidence="1" type="primary">Dsec\GM22563</name>
    <name evidence="1" type="ORF">Dsec_GM22563</name>
</gene>
<accession>B4IKA2</accession>
<keyword evidence="2" id="KW-1185">Reference proteome</keyword>
<evidence type="ECO:0000313" key="2">
    <source>
        <dbReference type="Proteomes" id="UP000001292"/>
    </source>
</evidence>
<dbReference type="EMBL" id="CH480852">
    <property type="protein sequence ID" value="EDW51494.1"/>
    <property type="molecule type" value="Genomic_DNA"/>
</dbReference>
<proteinExistence type="predicted"/>
<reference evidence="1 2" key="1">
    <citation type="journal article" date="2007" name="Nature">
        <title>Evolution of genes and genomes on the Drosophila phylogeny.</title>
        <authorList>
            <consortium name="Drosophila 12 Genomes Consortium"/>
            <person name="Clark A.G."/>
            <person name="Eisen M.B."/>
            <person name="Smith D.R."/>
            <person name="Bergman C.M."/>
            <person name="Oliver B."/>
            <person name="Markow T.A."/>
            <person name="Kaufman T.C."/>
            <person name="Kellis M."/>
            <person name="Gelbart W."/>
            <person name="Iyer V.N."/>
            <person name="Pollard D.A."/>
            <person name="Sackton T.B."/>
            <person name="Larracuente A.M."/>
            <person name="Singh N.D."/>
            <person name="Abad J.P."/>
            <person name="Abt D.N."/>
            <person name="Adryan B."/>
            <person name="Aguade M."/>
            <person name="Akashi H."/>
            <person name="Anderson W.W."/>
            <person name="Aquadro C.F."/>
            <person name="Ardell D.H."/>
            <person name="Arguello R."/>
            <person name="Artieri C.G."/>
            <person name="Barbash D.A."/>
            <person name="Barker D."/>
            <person name="Barsanti P."/>
            <person name="Batterham P."/>
            <person name="Batzoglou S."/>
            <person name="Begun D."/>
            <person name="Bhutkar A."/>
            <person name="Blanco E."/>
            <person name="Bosak S.A."/>
            <person name="Bradley R.K."/>
            <person name="Brand A.D."/>
            <person name="Brent M.R."/>
            <person name="Brooks A.N."/>
            <person name="Brown R.H."/>
            <person name="Butlin R.K."/>
            <person name="Caggese C."/>
            <person name="Calvi B.R."/>
            <person name="Bernardo de Carvalho A."/>
            <person name="Caspi A."/>
            <person name="Castrezana S."/>
            <person name="Celniker S.E."/>
            <person name="Chang J.L."/>
            <person name="Chapple C."/>
            <person name="Chatterji S."/>
            <person name="Chinwalla A."/>
            <person name="Civetta A."/>
            <person name="Clifton S.W."/>
            <person name="Comeron J.M."/>
            <person name="Costello J.C."/>
            <person name="Coyne J.A."/>
            <person name="Daub J."/>
            <person name="David R.G."/>
            <person name="Delcher A.L."/>
            <person name="Delehaunty K."/>
            <person name="Do C.B."/>
            <person name="Ebling H."/>
            <person name="Edwards K."/>
            <person name="Eickbush T."/>
            <person name="Evans J.D."/>
            <person name="Filipski A."/>
            <person name="Findeiss S."/>
            <person name="Freyhult E."/>
            <person name="Fulton L."/>
            <person name="Fulton R."/>
            <person name="Garcia A.C."/>
            <person name="Gardiner A."/>
            <person name="Garfield D.A."/>
            <person name="Garvin B.E."/>
            <person name="Gibson G."/>
            <person name="Gilbert D."/>
            <person name="Gnerre S."/>
            <person name="Godfrey J."/>
            <person name="Good R."/>
            <person name="Gotea V."/>
            <person name="Gravely B."/>
            <person name="Greenberg A.J."/>
            <person name="Griffiths-Jones S."/>
            <person name="Gross S."/>
            <person name="Guigo R."/>
            <person name="Gustafson E.A."/>
            <person name="Haerty W."/>
            <person name="Hahn M.W."/>
            <person name="Halligan D.L."/>
            <person name="Halpern A.L."/>
            <person name="Halter G.M."/>
            <person name="Han M.V."/>
            <person name="Heger A."/>
            <person name="Hillier L."/>
            <person name="Hinrichs A.S."/>
            <person name="Holmes I."/>
            <person name="Hoskins R.A."/>
            <person name="Hubisz M.J."/>
            <person name="Hultmark D."/>
            <person name="Huntley M.A."/>
            <person name="Jaffe D.B."/>
            <person name="Jagadeeshan S."/>
            <person name="Jeck W.R."/>
            <person name="Johnson J."/>
            <person name="Jones C.D."/>
            <person name="Jordan W.C."/>
            <person name="Karpen G.H."/>
            <person name="Kataoka E."/>
            <person name="Keightley P.D."/>
            <person name="Kheradpour P."/>
            <person name="Kirkness E.F."/>
            <person name="Koerich L.B."/>
            <person name="Kristiansen K."/>
            <person name="Kudrna D."/>
            <person name="Kulathinal R.J."/>
            <person name="Kumar S."/>
            <person name="Kwok R."/>
            <person name="Lander E."/>
            <person name="Langley C.H."/>
            <person name="Lapoint R."/>
            <person name="Lazzaro B.P."/>
            <person name="Lee S.J."/>
            <person name="Levesque L."/>
            <person name="Li R."/>
            <person name="Lin C.F."/>
            <person name="Lin M.F."/>
            <person name="Lindblad-Toh K."/>
            <person name="Llopart A."/>
            <person name="Long M."/>
            <person name="Low L."/>
            <person name="Lozovsky E."/>
            <person name="Lu J."/>
            <person name="Luo M."/>
            <person name="Machado C.A."/>
            <person name="Makalowski W."/>
            <person name="Marzo M."/>
            <person name="Matsuda M."/>
            <person name="Matzkin L."/>
            <person name="McAllister B."/>
            <person name="McBride C.S."/>
            <person name="McKernan B."/>
            <person name="McKernan K."/>
            <person name="Mendez-Lago M."/>
            <person name="Minx P."/>
            <person name="Mollenhauer M.U."/>
            <person name="Montooth K."/>
            <person name="Mount S.M."/>
            <person name="Mu X."/>
            <person name="Myers E."/>
            <person name="Negre B."/>
            <person name="Newfeld S."/>
            <person name="Nielsen R."/>
            <person name="Noor M.A."/>
            <person name="O'Grady P."/>
            <person name="Pachter L."/>
            <person name="Papaceit M."/>
            <person name="Parisi M.J."/>
            <person name="Parisi M."/>
            <person name="Parts L."/>
            <person name="Pedersen J.S."/>
            <person name="Pesole G."/>
            <person name="Phillippy A.M."/>
            <person name="Ponting C.P."/>
            <person name="Pop M."/>
            <person name="Porcelli D."/>
            <person name="Powell J.R."/>
            <person name="Prohaska S."/>
            <person name="Pruitt K."/>
            <person name="Puig M."/>
            <person name="Quesneville H."/>
            <person name="Ram K.R."/>
            <person name="Rand D."/>
            <person name="Rasmussen M.D."/>
            <person name="Reed L.K."/>
            <person name="Reenan R."/>
            <person name="Reily A."/>
            <person name="Remington K.A."/>
            <person name="Rieger T.T."/>
            <person name="Ritchie M.G."/>
            <person name="Robin C."/>
            <person name="Rogers Y.H."/>
            <person name="Rohde C."/>
            <person name="Rozas J."/>
            <person name="Rubenfield M.J."/>
            <person name="Ruiz A."/>
            <person name="Russo S."/>
            <person name="Salzberg S.L."/>
            <person name="Sanchez-Gracia A."/>
            <person name="Saranga D.J."/>
            <person name="Sato H."/>
            <person name="Schaeffer S.W."/>
            <person name="Schatz M.C."/>
            <person name="Schlenke T."/>
            <person name="Schwartz R."/>
            <person name="Segarra C."/>
            <person name="Singh R.S."/>
            <person name="Sirot L."/>
            <person name="Sirota M."/>
            <person name="Sisneros N.B."/>
            <person name="Smith C.D."/>
            <person name="Smith T.F."/>
            <person name="Spieth J."/>
            <person name="Stage D.E."/>
            <person name="Stark A."/>
            <person name="Stephan W."/>
            <person name="Strausberg R.L."/>
            <person name="Strempel S."/>
            <person name="Sturgill D."/>
            <person name="Sutton G."/>
            <person name="Sutton G.G."/>
            <person name="Tao W."/>
            <person name="Teichmann S."/>
            <person name="Tobari Y.N."/>
            <person name="Tomimura Y."/>
            <person name="Tsolas J.M."/>
            <person name="Valente V.L."/>
            <person name="Venter E."/>
            <person name="Venter J.C."/>
            <person name="Vicario S."/>
            <person name="Vieira F.G."/>
            <person name="Vilella A.J."/>
            <person name="Villasante A."/>
            <person name="Walenz B."/>
            <person name="Wang J."/>
            <person name="Wasserman M."/>
            <person name="Watts T."/>
            <person name="Wilson D."/>
            <person name="Wilson R.K."/>
            <person name="Wing R.A."/>
            <person name="Wolfner M.F."/>
            <person name="Wong A."/>
            <person name="Wong G.K."/>
            <person name="Wu C.I."/>
            <person name="Wu G."/>
            <person name="Yamamoto D."/>
            <person name="Yang H.P."/>
            <person name="Yang S.P."/>
            <person name="Yorke J.A."/>
            <person name="Yoshida K."/>
            <person name="Zdobnov E."/>
            <person name="Zhang P."/>
            <person name="Zhang Y."/>
            <person name="Zimin A.V."/>
            <person name="Baldwin J."/>
            <person name="Abdouelleil A."/>
            <person name="Abdulkadir J."/>
            <person name="Abebe A."/>
            <person name="Abera B."/>
            <person name="Abreu J."/>
            <person name="Acer S.C."/>
            <person name="Aftuck L."/>
            <person name="Alexander A."/>
            <person name="An P."/>
            <person name="Anderson E."/>
            <person name="Anderson S."/>
            <person name="Arachi H."/>
            <person name="Azer M."/>
            <person name="Bachantsang P."/>
            <person name="Barry A."/>
            <person name="Bayul T."/>
            <person name="Berlin A."/>
            <person name="Bessette D."/>
            <person name="Bloom T."/>
            <person name="Blye J."/>
            <person name="Boguslavskiy L."/>
            <person name="Bonnet C."/>
            <person name="Boukhgalter B."/>
            <person name="Bourzgui I."/>
            <person name="Brown A."/>
            <person name="Cahill P."/>
            <person name="Channer S."/>
            <person name="Cheshatsang Y."/>
            <person name="Chuda L."/>
            <person name="Citroen M."/>
            <person name="Collymore A."/>
            <person name="Cooke P."/>
            <person name="Costello M."/>
            <person name="D'Aco K."/>
            <person name="Daza R."/>
            <person name="De Haan G."/>
            <person name="DeGray S."/>
            <person name="DeMaso C."/>
            <person name="Dhargay N."/>
            <person name="Dooley K."/>
            <person name="Dooley E."/>
            <person name="Doricent M."/>
            <person name="Dorje P."/>
            <person name="Dorjee K."/>
            <person name="Dupes A."/>
            <person name="Elong R."/>
            <person name="Falk J."/>
            <person name="Farina A."/>
            <person name="Faro S."/>
            <person name="Ferguson D."/>
            <person name="Fisher S."/>
            <person name="Foley C.D."/>
            <person name="Franke A."/>
            <person name="Friedrich D."/>
            <person name="Gadbois L."/>
            <person name="Gearin G."/>
            <person name="Gearin C.R."/>
            <person name="Giannoukos G."/>
            <person name="Goode T."/>
            <person name="Graham J."/>
            <person name="Grandbois E."/>
            <person name="Grewal S."/>
            <person name="Gyaltsen K."/>
            <person name="Hafez N."/>
            <person name="Hagos B."/>
            <person name="Hall J."/>
            <person name="Henson C."/>
            <person name="Hollinger A."/>
            <person name="Honan T."/>
            <person name="Huard M.D."/>
            <person name="Hughes L."/>
            <person name="Hurhula B."/>
            <person name="Husby M.E."/>
            <person name="Kamat A."/>
            <person name="Kanga B."/>
            <person name="Kashin S."/>
            <person name="Khazanovich D."/>
            <person name="Kisner P."/>
            <person name="Lance K."/>
            <person name="Lara M."/>
            <person name="Lee W."/>
            <person name="Lennon N."/>
            <person name="Letendre F."/>
            <person name="LeVine R."/>
            <person name="Lipovsky A."/>
            <person name="Liu X."/>
            <person name="Liu J."/>
            <person name="Liu S."/>
            <person name="Lokyitsang T."/>
            <person name="Lokyitsang Y."/>
            <person name="Lubonja R."/>
            <person name="Lui A."/>
            <person name="MacDonald P."/>
            <person name="Magnisalis V."/>
            <person name="Maru K."/>
            <person name="Matthews C."/>
            <person name="McCusker W."/>
            <person name="McDonough S."/>
            <person name="Mehta T."/>
            <person name="Meldrim J."/>
            <person name="Meneus L."/>
            <person name="Mihai O."/>
            <person name="Mihalev A."/>
            <person name="Mihova T."/>
            <person name="Mittelman R."/>
            <person name="Mlenga V."/>
            <person name="Montmayeur A."/>
            <person name="Mulrain L."/>
            <person name="Navidi A."/>
            <person name="Naylor J."/>
            <person name="Negash T."/>
            <person name="Nguyen T."/>
            <person name="Nguyen N."/>
            <person name="Nicol R."/>
            <person name="Norbu C."/>
            <person name="Norbu N."/>
            <person name="Novod N."/>
            <person name="O'Neill B."/>
            <person name="Osman S."/>
            <person name="Markiewicz E."/>
            <person name="Oyono O.L."/>
            <person name="Patti C."/>
            <person name="Phunkhang P."/>
            <person name="Pierre F."/>
            <person name="Priest M."/>
            <person name="Raghuraman S."/>
            <person name="Rege F."/>
            <person name="Reyes R."/>
            <person name="Rise C."/>
            <person name="Rogov P."/>
            <person name="Ross K."/>
            <person name="Ryan E."/>
            <person name="Settipalli S."/>
            <person name="Shea T."/>
            <person name="Sherpa N."/>
            <person name="Shi L."/>
            <person name="Shih D."/>
            <person name="Sparrow T."/>
            <person name="Spaulding J."/>
            <person name="Stalker J."/>
            <person name="Stange-Thomann N."/>
            <person name="Stavropoulos S."/>
            <person name="Stone C."/>
            <person name="Strader C."/>
            <person name="Tesfaye S."/>
            <person name="Thomson T."/>
            <person name="Thoulutsang Y."/>
            <person name="Thoulutsang D."/>
            <person name="Topham K."/>
            <person name="Topping I."/>
            <person name="Tsamla T."/>
            <person name="Vassiliev H."/>
            <person name="Vo A."/>
            <person name="Wangchuk T."/>
            <person name="Wangdi T."/>
            <person name="Weiand M."/>
            <person name="Wilkinson J."/>
            <person name="Wilson A."/>
            <person name="Yadav S."/>
            <person name="Young G."/>
            <person name="Yu Q."/>
            <person name="Zembek L."/>
            <person name="Zhong D."/>
            <person name="Zimmer A."/>
            <person name="Zwirko Z."/>
            <person name="Jaffe D.B."/>
            <person name="Alvarez P."/>
            <person name="Brockman W."/>
            <person name="Butler J."/>
            <person name="Chin C."/>
            <person name="Gnerre S."/>
            <person name="Grabherr M."/>
            <person name="Kleber M."/>
            <person name="Mauceli E."/>
            <person name="MacCallum I."/>
        </authorList>
    </citation>
    <scope>NUCLEOTIDE SEQUENCE [LARGE SCALE GENOMIC DNA]</scope>
    <source>
        <strain evidence="2">Rob3c / Tucson 14021-0248.25</strain>
    </source>
</reference>
<dbReference type="AlphaFoldDB" id="B4IKA2"/>
<protein>
    <submittedName>
        <fullName evidence="1">GM22563</fullName>
    </submittedName>
</protein>
<organism evidence="2">
    <name type="scientific">Drosophila sechellia</name>
    <name type="common">Fruit fly</name>
    <dbReference type="NCBI Taxonomy" id="7238"/>
    <lineage>
        <taxon>Eukaryota</taxon>
        <taxon>Metazoa</taxon>
        <taxon>Ecdysozoa</taxon>
        <taxon>Arthropoda</taxon>
        <taxon>Hexapoda</taxon>
        <taxon>Insecta</taxon>
        <taxon>Pterygota</taxon>
        <taxon>Neoptera</taxon>
        <taxon>Endopterygota</taxon>
        <taxon>Diptera</taxon>
        <taxon>Brachycera</taxon>
        <taxon>Muscomorpha</taxon>
        <taxon>Ephydroidea</taxon>
        <taxon>Drosophilidae</taxon>
        <taxon>Drosophila</taxon>
        <taxon>Sophophora</taxon>
    </lineage>
</organism>
<name>B4IKA2_DROSE</name>
<dbReference type="Proteomes" id="UP000001292">
    <property type="component" value="Unassembled WGS sequence"/>
</dbReference>